<organism evidence="1 2">
    <name type="scientific">Halovulum dunhuangense</name>
    <dbReference type="NCBI Taxonomy" id="1505036"/>
    <lineage>
        <taxon>Bacteria</taxon>
        <taxon>Pseudomonadati</taxon>
        <taxon>Pseudomonadota</taxon>
        <taxon>Alphaproteobacteria</taxon>
        <taxon>Rhodobacterales</taxon>
        <taxon>Paracoccaceae</taxon>
        <taxon>Halovulum</taxon>
    </lineage>
</organism>
<name>A0A849KQF6_9RHOB</name>
<dbReference type="Pfam" id="PF04390">
    <property type="entry name" value="LptE"/>
    <property type="match status" value="1"/>
</dbReference>
<dbReference type="InterPro" id="IPR007485">
    <property type="entry name" value="LPS_assembly_LptE"/>
</dbReference>
<gene>
    <name evidence="1" type="ORF">HMH01_01390</name>
</gene>
<dbReference type="PROSITE" id="PS51257">
    <property type="entry name" value="PROKAR_LIPOPROTEIN"/>
    <property type="match status" value="1"/>
</dbReference>
<protein>
    <recommendedName>
        <fullName evidence="3">LPS-assembly lipoprotein</fullName>
    </recommendedName>
</protein>
<reference evidence="1 2" key="1">
    <citation type="submission" date="2020-05" db="EMBL/GenBank/DDBJ databases">
        <title>Gimesia benthica sp. nov., a novel planctomycete isolated from a deep-sea water sample of the Northwest Indian Ocean.</title>
        <authorList>
            <person name="Wang J."/>
            <person name="Ruan C."/>
            <person name="Song L."/>
            <person name="Zhu Y."/>
            <person name="Li A."/>
            <person name="Zheng X."/>
            <person name="Wang L."/>
            <person name="Lu Z."/>
            <person name="Huang Y."/>
            <person name="Du W."/>
            <person name="Zhou Y."/>
            <person name="Huang L."/>
            <person name="Dai X."/>
        </authorList>
    </citation>
    <scope>NUCLEOTIDE SEQUENCE [LARGE SCALE GENOMIC DNA]</scope>
    <source>
        <strain evidence="1 2">YYQ-30</strain>
    </source>
</reference>
<dbReference type="AlphaFoldDB" id="A0A849KQF6"/>
<keyword evidence="2" id="KW-1185">Reference proteome</keyword>
<proteinExistence type="predicted"/>
<dbReference type="EMBL" id="JABFBC010000001">
    <property type="protein sequence ID" value="NNU79079.1"/>
    <property type="molecule type" value="Genomic_DNA"/>
</dbReference>
<dbReference type="RefSeq" id="WP_171321763.1">
    <property type="nucleotide sequence ID" value="NZ_JABFBC010000001.1"/>
</dbReference>
<evidence type="ECO:0008006" key="3">
    <source>
        <dbReference type="Google" id="ProtNLM"/>
    </source>
</evidence>
<accession>A0A849KQF6</accession>
<comment type="caution">
    <text evidence="1">The sequence shown here is derived from an EMBL/GenBank/DDBJ whole genome shotgun (WGS) entry which is preliminary data.</text>
</comment>
<dbReference type="GO" id="GO:0019867">
    <property type="term" value="C:outer membrane"/>
    <property type="evidence" value="ECO:0007669"/>
    <property type="project" value="InterPro"/>
</dbReference>
<dbReference type="Proteomes" id="UP000572377">
    <property type="component" value="Unassembled WGS sequence"/>
</dbReference>
<evidence type="ECO:0000313" key="1">
    <source>
        <dbReference type="EMBL" id="NNU79079.1"/>
    </source>
</evidence>
<sequence length="166" mass="17823">MWWSERRRLILAAAALPVLAGCGFTPLYGEGTDARDLMGRIAVDPIGTDAFGFALRQALIDRLGPPSAAPYRLSVDTSFEEDERAIRSDRSVTRFNLTATARFAVTDSRTGTRATEGIERAAAAYSATASPFATRAAEEDARARIAASLATQIARRLLATAGTWAE</sequence>
<dbReference type="Gene3D" id="3.30.160.150">
    <property type="entry name" value="Lipoprotein like domain"/>
    <property type="match status" value="1"/>
</dbReference>
<dbReference type="GO" id="GO:0043165">
    <property type="term" value="P:Gram-negative-bacterium-type cell outer membrane assembly"/>
    <property type="evidence" value="ECO:0007669"/>
    <property type="project" value="InterPro"/>
</dbReference>
<evidence type="ECO:0000313" key="2">
    <source>
        <dbReference type="Proteomes" id="UP000572377"/>
    </source>
</evidence>